<dbReference type="STRING" id="572479.Hprae_2005"/>
<evidence type="ECO:0000313" key="2">
    <source>
        <dbReference type="Proteomes" id="UP000006866"/>
    </source>
</evidence>
<keyword evidence="2" id="KW-1185">Reference proteome</keyword>
<protein>
    <submittedName>
        <fullName evidence="1">Methyltransferase type 12</fullName>
    </submittedName>
</protein>
<gene>
    <name evidence="1" type="ordered locus">Hprae_2005</name>
</gene>
<dbReference type="PATRIC" id="fig|572479.3.peg.2041"/>
<dbReference type="Proteomes" id="UP000006866">
    <property type="component" value="Chromosome"/>
</dbReference>
<dbReference type="eggNOG" id="COG2227">
    <property type="taxonomic scope" value="Bacteria"/>
</dbReference>
<sequence length="212" mass="24668">MLCKLCGSSSDLDLLGTKDKYYYCKNCRLIFIEPEAVVEPEVEKSRYEGHDNNHQNEGYVQMFEDFIKQVIEPQLDLKQIDSVLEFGCGPGPVLADLLAAKGLDVQLYDPYFYPEEDFKEKKYDLITSTEVFEHFVDPVKEIKLLKSLLKKGGYLAIMTSFHPGPAEFSDWWYTWDPTHITFYNHKTFKKIAAKYGLEIVYTDQQKYILLKS</sequence>
<dbReference type="Pfam" id="PF13489">
    <property type="entry name" value="Methyltransf_23"/>
    <property type="match status" value="1"/>
</dbReference>
<dbReference type="SUPFAM" id="SSF53335">
    <property type="entry name" value="S-adenosyl-L-methionine-dependent methyltransferases"/>
    <property type="match status" value="1"/>
</dbReference>
<dbReference type="Gene3D" id="3.40.50.150">
    <property type="entry name" value="Vaccinia Virus protein VP39"/>
    <property type="match status" value="1"/>
</dbReference>
<dbReference type="HOGENOM" id="CLU_063353_0_0_9"/>
<organism evidence="1 2">
    <name type="scientific">Halanaerobium praevalens (strain ATCC 33744 / DSM 2228 / GSL)</name>
    <dbReference type="NCBI Taxonomy" id="572479"/>
    <lineage>
        <taxon>Bacteria</taxon>
        <taxon>Bacillati</taxon>
        <taxon>Bacillota</taxon>
        <taxon>Clostridia</taxon>
        <taxon>Halanaerobiales</taxon>
        <taxon>Halanaerobiaceae</taxon>
        <taxon>Halanaerobium</taxon>
    </lineage>
</organism>
<keyword evidence="1" id="KW-0489">Methyltransferase</keyword>
<reference evidence="1 2" key="2">
    <citation type="journal article" date="2011" name="Stand. Genomic Sci.">
        <title>Complete genome sequence of the extremely halophilic Halanaerobium praevalens type strain (GSL).</title>
        <authorList>
            <person name="Ivanova N."/>
            <person name="Sikorski J."/>
            <person name="Chertkov O."/>
            <person name="Nolan M."/>
            <person name="Lucas S."/>
            <person name="Hammon N."/>
            <person name="Deshpande S."/>
            <person name="Cheng J.F."/>
            <person name="Tapia R."/>
            <person name="Han C."/>
            <person name="Goodwin L."/>
            <person name="Pitluck S."/>
            <person name="Huntemann M."/>
            <person name="Liolios K."/>
            <person name="Pagani I."/>
            <person name="Mavromatis K."/>
            <person name="Ovchinikova G."/>
            <person name="Pati A."/>
            <person name="Chen A."/>
            <person name="Palaniappan K."/>
            <person name="Land M."/>
            <person name="Hauser L."/>
            <person name="Brambilla E.M."/>
            <person name="Kannan K.P."/>
            <person name="Rohde M."/>
            <person name="Tindall B.J."/>
            <person name="Goker M."/>
            <person name="Detter J.C."/>
            <person name="Woyke T."/>
            <person name="Bristow J."/>
            <person name="Eisen J.A."/>
            <person name="Markowitz V."/>
            <person name="Hugenholtz P."/>
            <person name="Kyrpides N.C."/>
            <person name="Klenk H.P."/>
            <person name="Lapidus A."/>
        </authorList>
    </citation>
    <scope>NUCLEOTIDE SEQUENCE [LARGE SCALE GENOMIC DNA]</scope>
    <source>
        <strain evidence="2">ATCC 33744 / DSM 2228 / GSL</strain>
    </source>
</reference>
<evidence type="ECO:0000313" key="1">
    <source>
        <dbReference type="EMBL" id="ADO78129.1"/>
    </source>
</evidence>
<keyword evidence="1" id="KW-0808">Transferase</keyword>
<name>E3DRR5_HALPG</name>
<dbReference type="RefSeq" id="WP_014554145.1">
    <property type="nucleotide sequence ID" value="NC_017455.1"/>
</dbReference>
<dbReference type="KEGG" id="hpk:Hprae_2005"/>
<proteinExistence type="predicted"/>
<dbReference type="AlphaFoldDB" id="E3DRR5"/>
<dbReference type="GO" id="GO:0008168">
    <property type="term" value="F:methyltransferase activity"/>
    <property type="evidence" value="ECO:0007669"/>
    <property type="project" value="UniProtKB-KW"/>
</dbReference>
<dbReference type="GO" id="GO:0032259">
    <property type="term" value="P:methylation"/>
    <property type="evidence" value="ECO:0007669"/>
    <property type="project" value="UniProtKB-KW"/>
</dbReference>
<dbReference type="InterPro" id="IPR029063">
    <property type="entry name" value="SAM-dependent_MTases_sf"/>
</dbReference>
<accession>E3DRR5</accession>
<dbReference type="PANTHER" id="PTHR43861">
    <property type="entry name" value="TRANS-ACONITATE 2-METHYLTRANSFERASE-RELATED"/>
    <property type="match status" value="1"/>
</dbReference>
<dbReference type="OrthoDB" id="9816564at2"/>
<dbReference type="EMBL" id="CP002175">
    <property type="protein sequence ID" value="ADO78129.1"/>
    <property type="molecule type" value="Genomic_DNA"/>
</dbReference>
<reference evidence="2" key="1">
    <citation type="submission" date="2010-10" db="EMBL/GenBank/DDBJ databases">
        <title>The complete genome of Halanaerobium praevalens DSM 2228.</title>
        <authorList>
            <consortium name="US DOE Joint Genome Institute (JGI-PGF)"/>
            <person name="Lucas S."/>
            <person name="Copeland A."/>
            <person name="Lapidus A."/>
            <person name="Glavina del Rio T."/>
            <person name="Dalin E."/>
            <person name="Tice H."/>
            <person name="Bruce D."/>
            <person name="Goodwin L."/>
            <person name="Pitluck S."/>
            <person name="Kyrpides N."/>
            <person name="Mavromatis K."/>
            <person name="Ivanova N."/>
            <person name="Ovchinnikova G."/>
            <person name="Chertkov O."/>
            <person name="Detter J.C."/>
            <person name="Han C."/>
            <person name="Larimer F."/>
            <person name="Land M."/>
            <person name="Hauser L."/>
            <person name="Markowitz V."/>
            <person name="Cheng J.-F."/>
            <person name="Hugenholtz P."/>
            <person name="Woyke T."/>
            <person name="Wu D."/>
            <person name="Tindall B."/>
            <person name="Pomrenke H.G."/>
            <person name="Brambilla E."/>
            <person name="Klenk H.-P."/>
            <person name="Eisen J.A."/>
        </authorList>
    </citation>
    <scope>NUCLEOTIDE SEQUENCE [LARGE SCALE GENOMIC DNA]</scope>
    <source>
        <strain evidence="2">ATCC 33744 / DSM 2228 / GSL</strain>
    </source>
</reference>